<organism evidence="1 2">
    <name type="scientific">Moorena bouillonii PNG</name>
    <dbReference type="NCBI Taxonomy" id="568701"/>
    <lineage>
        <taxon>Bacteria</taxon>
        <taxon>Bacillati</taxon>
        <taxon>Cyanobacteriota</taxon>
        <taxon>Cyanophyceae</taxon>
        <taxon>Coleofasciculales</taxon>
        <taxon>Coleofasciculaceae</taxon>
        <taxon>Moorena</taxon>
    </lineage>
</organism>
<evidence type="ECO:0000313" key="2">
    <source>
        <dbReference type="Proteomes" id="UP000186657"/>
    </source>
</evidence>
<comment type="caution">
    <text evidence="1">The sequence shown here is derived from an EMBL/GenBank/DDBJ whole genome shotgun (WGS) entry which is preliminary data.</text>
</comment>
<evidence type="ECO:0000313" key="1">
    <source>
        <dbReference type="EMBL" id="OLT58921.1"/>
    </source>
</evidence>
<proteinExistence type="predicted"/>
<dbReference type="AlphaFoldDB" id="A0A1U7MZ41"/>
<keyword evidence="2" id="KW-1185">Reference proteome</keyword>
<accession>A0A1U7MZ41</accession>
<reference evidence="1 2" key="1">
    <citation type="submission" date="2016-10" db="EMBL/GenBank/DDBJ databases">
        <title>Comparative genomics uncovers the prolific and rare metabolic potential of the cyanobacterial genus Moorea.</title>
        <authorList>
            <person name="Leao T."/>
            <person name="Castelao G."/>
            <person name="Korobeynikov A."/>
            <person name="Monroe E.A."/>
            <person name="Podell S."/>
            <person name="Glukhov E."/>
            <person name="Allen E."/>
            <person name="Gerwick W.H."/>
            <person name="Gerwick L."/>
        </authorList>
    </citation>
    <scope>NUCLEOTIDE SEQUENCE [LARGE SCALE GENOMIC DNA]</scope>
    <source>
        <strain evidence="1 2">PNG5-198</strain>
    </source>
</reference>
<name>A0A1U7MZ41_9CYAN</name>
<sequence>MVRVGALSPSSPSREPWCLRVITSSARLIRILNPVINRRVGSAYQRGLQASLSVWCIAHPT</sequence>
<dbReference type="EMBL" id="MKZS01000001">
    <property type="protein sequence ID" value="OLT58921.1"/>
    <property type="molecule type" value="Genomic_DNA"/>
</dbReference>
<dbReference type="Proteomes" id="UP000186657">
    <property type="component" value="Unassembled WGS sequence"/>
</dbReference>
<protein>
    <submittedName>
        <fullName evidence="1">Uncharacterized protein</fullName>
    </submittedName>
</protein>
<gene>
    <name evidence="1" type="ORF">BJP37_07570</name>
</gene>